<keyword evidence="2" id="KW-1185">Reference proteome</keyword>
<organism evidence="1 2">
    <name type="scientific">Reticulomyxa filosa</name>
    <dbReference type="NCBI Taxonomy" id="46433"/>
    <lineage>
        <taxon>Eukaryota</taxon>
        <taxon>Sar</taxon>
        <taxon>Rhizaria</taxon>
        <taxon>Retaria</taxon>
        <taxon>Foraminifera</taxon>
        <taxon>Monothalamids</taxon>
        <taxon>Reticulomyxidae</taxon>
        <taxon>Reticulomyxa</taxon>
    </lineage>
</organism>
<evidence type="ECO:0000313" key="2">
    <source>
        <dbReference type="Proteomes" id="UP000023152"/>
    </source>
</evidence>
<comment type="caution">
    <text evidence="1">The sequence shown here is derived from an EMBL/GenBank/DDBJ whole genome shotgun (WGS) entry which is preliminary data.</text>
</comment>
<feature type="non-terminal residue" evidence="1">
    <location>
        <position position="105"/>
    </location>
</feature>
<dbReference type="AlphaFoldDB" id="X6MDB5"/>
<name>X6MDB5_RETFI</name>
<gene>
    <name evidence="1" type="ORF">RFI_25363</name>
</gene>
<evidence type="ECO:0000313" key="1">
    <source>
        <dbReference type="EMBL" id="ETO12013.1"/>
    </source>
</evidence>
<sequence length="105" mass="12020">MVIKTSSHFLKNFSSKKKSEGIVPNMLNSNFFFSHLSKKKGQLCKQKKNGKDAMKRKKCPLEKATEKRKKSQVVSFDSGREVRVYVITRLKRSPGSEKAAKEVEK</sequence>
<proteinExistence type="predicted"/>
<reference evidence="1 2" key="1">
    <citation type="journal article" date="2013" name="Curr. Biol.">
        <title>The Genome of the Foraminiferan Reticulomyxa filosa.</title>
        <authorList>
            <person name="Glockner G."/>
            <person name="Hulsmann N."/>
            <person name="Schleicher M."/>
            <person name="Noegel A.A."/>
            <person name="Eichinger L."/>
            <person name="Gallinger C."/>
            <person name="Pawlowski J."/>
            <person name="Sierra R."/>
            <person name="Euteneuer U."/>
            <person name="Pillet L."/>
            <person name="Moustafa A."/>
            <person name="Platzer M."/>
            <person name="Groth M."/>
            <person name="Szafranski K."/>
            <person name="Schliwa M."/>
        </authorList>
    </citation>
    <scope>NUCLEOTIDE SEQUENCE [LARGE SCALE GENOMIC DNA]</scope>
</reference>
<accession>X6MDB5</accession>
<dbReference type="EMBL" id="ASPP01021820">
    <property type="protein sequence ID" value="ETO12013.1"/>
    <property type="molecule type" value="Genomic_DNA"/>
</dbReference>
<dbReference type="Proteomes" id="UP000023152">
    <property type="component" value="Unassembled WGS sequence"/>
</dbReference>
<protein>
    <submittedName>
        <fullName evidence="1">Uncharacterized protein</fullName>
    </submittedName>
</protein>